<dbReference type="InterPro" id="IPR001387">
    <property type="entry name" value="Cro/C1-type_HTH"/>
</dbReference>
<evidence type="ECO:0000256" key="1">
    <source>
        <dbReference type="ARBA" id="ARBA00023125"/>
    </source>
</evidence>
<name>A0AAU7JLE5_9HYPH</name>
<proteinExistence type="predicted"/>
<dbReference type="GO" id="GO:0003677">
    <property type="term" value="F:DNA binding"/>
    <property type="evidence" value="ECO:0007669"/>
    <property type="project" value="UniProtKB-KW"/>
</dbReference>
<dbReference type="PANTHER" id="PTHR36924">
    <property type="entry name" value="ANTITOXIN HIGA-1"/>
    <property type="match status" value="1"/>
</dbReference>
<sequence>MASVRSPGRCPTHPGALLREDILPAVAKSKTEIAALLGISRETLYRLLREEQSVTAELAARLGKLFGNGPGLWLRMQAAHDEWRAQQMDVSAIPTLSAA</sequence>
<dbReference type="RefSeq" id="WP_406857869.1">
    <property type="nucleotide sequence ID" value="NZ_CP157484.1"/>
</dbReference>
<dbReference type="InterPro" id="IPR010982">
    <property type="entry name" value="Lambda_DNA-bd_dom_sf"/>
</dbReference>
<dbReference type="PANTHER" id="PTHR36924:SF1">
    <property type="entry name" value="ANTITOXIN HIGA-1"/>
    <property type="match status" value="1"/>
</dbReference>
<evidence type="ECO:0000259" key="2">
    <source>
        <dbReference type="Pfam" id="PF01381"/>
    </source>
</evidence>
<reference evidence="3" key="1">
    <citation type="submission" date="2024-05" db="EMBL/GenBank/DDBJ databases">
        <authorList>
            <person name="Kim S."/>
            <person name="Heo J."/>
            <person name="Choi H."/>
            <person name="Choi Y."/>
            <person name="Kwon S.-W."/>
            <person name="Kim Y."/>
        </authorList>
    </citation>
    <scope>NUCLEOTIDE SEQUENCE</scope>
    <source>
        <strain evidence="3">KACC 23698</strain>
    </source>
</reference>
<organism evidence="3">
    <name type="scientific">Alsobacter sp. KACC 23698</name>
    <dbReference type="NCBI Taxonomy" id="3149229"/>
    <lineage>
        <taxon>Bacteria</taxon>
        <taxon>Pseudomonadati</taxon>
        <taxon>Pseudomonadota</taxon>
        <taxon>Alphaproteobacteria</taxon>
        <taxon>Hyphomicrobiales</taxon>
        <taxon>Alsobacteraceae</taxon>
        <taxon>Alsobacter</taxon>
    </lineage>
</organism>
<dbReference type="AlphaFoldDB" id="A0AAU7JLE5"/>
<evidence type="ECO:0000313" key="3">
    <source>
        <dbReference type="EMBL" id="XBO41016.1"/>
    </source>
</evidence>
<protein>
    <submittedName>
        <fullName evidence="3">HigA family addiction module antitoxin</fullName>
    </submittedName>
</protein>
<keyword evidence="1" id="KW-0238">DNA-binding</keyword>
<feature type="domain" description="HTH cro/C1-type" evidence="2">
    <location>
        <begin position="29"/>
        <end position="67"/>
    </location>
</feature>
<dbReference type="InterPro" id="IPR013430">
    <property type="entry name" value="Toxin_antidote_HigA"/>
</dbReference>
<dbReference type="Gene3D" id="1.10.260.40">
    <property type="entry name" value="lambda repressor-like DNA-binding domains"/>
    <property type="match status" value="1"/>
</dbReference>
<dbReference type="SUPFAM" id="SSF47413">
    <property type="entry name" value="lambda repressor-like DNA-binding domains"/>
    <property type="match status" value="1"/>
</dbReference>
<dbReference type="EMBL" id="CP157484">
    <property type="protein sequence ID" value="XBO41016.1"/>
    <property type="molecule type" value="Genomic_DNA"/>
</dbReference>
<accession>A0AAU7JLE5</accession>
<dbReference type="NCBIfam" id="TIGR02607">
    <property type="entry name" value="antidote_HigA"/>
    <property type="match status" value="1"/>
</dbReference>
<gene>
    <name evidence="3" type="ORF">ABEG18_09730</name>
</gene>
<dbReference type="Pfam" id="PF01381">
    <property type="entry name" value="HTH_3"/>
    <property type="match status" value="1"/>
</dbReference>